<evidence type="ECO:0000256" key="2">
    <source>
        <dbReference type="ARBA" id="ARBA00023125"/>
    </source>
</evidence>
<accession>A0A1Q8HZU3</accession>
<dbReference type="SUPFAM" id="SSF46785">
    <property type="entry name" value="Winged helix' DNA-binding domain"/>
    <property type="match status" value="1"/>
</dbReference>
<dbReference type="PANTHER" id="PTHR33154">
    <property type="entry name" value="TRANSCRIPTIONAL REGULATOR, ARSR FAMILY"/>
    <property type="match status" value="1"/>
</dbReference>
<dbReference type="GO" id="GO:0003700">
    <property type="term" value="F:DNA-binding transcription factor activity"/>
    <property type="evidence" value="ECO:0007669"/>
    <property type="project" value="InterPro"/>
</dbReference>
<dbReference type="InterPro" id="IPR036390">
    <property type="entry name" value="WH_DNA-bd_sf"/>
</dbReference>
<protein>
    <submittedName>
        <fullName evidence="5">Transcriptional regulator</fullName>
    </submittedName>
</protein>
<evidence type="ECO:0000256" key="1">
    <source>
        <dbReference type="ARBA" id="ARBA00023015"/>
    </source>
</evidence>
<evidence type="ECO:0000256" key="3">
    <source>
        <dbReference type="ARBA" id="ARBA00023163"/>
    </source>
</evidence>
<dbReference type="InterPro" id="IPR001845">
    <property type="entry name" value="HTH_ArsR_DNA-bd_dom"/>
</dbReference>
<keyword evidence="1" id="KW-0805">Transcription regulation</keyword>
<feature type="domain" description="HTH arsR-type" evidence="4">
    <location>
        <begin position="17"/>
        <end position="111"/>
    </location>
</feature>
<dbReference type="NCBIfam" id="NF033788">
    <property type="entry name" value="HTH_metalloreg"/>
    <property type="match status" value="1"/>
</dbReference>
<comment type="caution">
    <text evidence="5">The sequence shown here is derived from an EMBL/GenBank/DDBJ whole genome shotgun (WGS) entry which is preliminary data.</text>
</comment>
<keyword evidence="3" id="KW-0804">Transcription</keyword>
<organism evidence="5 6">
    <name type="scientific">Actinomyces oris</name>
    <dbReference type="NCBI Taxonomy" id="544580"/>
    <lineage>
        <taxon>Bacteria</taxon>
        <taxon>Bacillati</taxon>
        <taxon>Actinomycetota</taxon>
        <taxon>Actinomycetes</taxon>
        <taxon>Actinomycetales</taxon>
        <taxon>Actinomycetaceae</taxon>
        <taxon>Actinomyces</taxon>
    </lineage>
</organism>
<dbReference type="PRINTS" id="PR00778">
    <property type="entry name" value="HTHARSR"/>
</dbReference>
<dbReference type="Pfam" id="PF01022">
    <property type="entry name" value="HTH_5"/>
    <property type="match status" value="1"/>
</dbReference>
<dbReference type="InterPro" id="IPR036388">
    <property type="entry name" value="WH-like_DNA-bd_sf"/>
</dbReference>
<evidence type="ECO:0000313" key="5">
    <source>
        <dbReference type="EMBL" id="OLL14368.1"/>
    </source>
</evidence>
<dbReference type="Gene3D" id="1.10.10.10">
    <property type="entry name" value="Winged helix-like DNA-binding domain superfamily/Winged helix DNA-binding domain"/>
    <property type="match status" value="1"/>
</dbReference>
<sequence length="123" mass="13132">MTMKHGLLPEDRPQDHSAVREASTVASLLDVLGDATRLAILRHLHGGEHRVVELTEHLGLAQSTVSQHLAILRSAGLISSHSHGRANVSRIENPEAIEQVLSAAESLAATISADAASRDKEPQ</sequence>
<dbReference type="InterPro" id="IPR011991">
    <property type="entry name" value="ArsR-like_HTH"/>
</dbReference>
<dbReference type="PANTHER" id="PTHR33154:SF18">
    <property type="entry name" value="ARSENICAL RESISTANCE OPERON REPRESSOR"/>
    <property type="match status" value="1"/>
</dbReference>
<dbReference type="PROSITE" id="PS50987">
    <property type="entry name" value="HTH_ARSR_2"/>
    <property type="match status" value="1"/>
</dbReference>
<reference evidence="5 6" key="1">
    <citation type="submission" date="2016-12" db="EMBL/GenBank/DDBJ databases">
        <title>Genomic comparison of strains in the 'Actinomyces naeslundii' group.</title>
        <authorList>
            <person name="Mughal S.R."/>
            <person name="Do T."/>
            <person name="Gilbert S.C."/>
            <person name="Witherden E.A."/>
            <person name="Didelot X."/>
            <person name="Beighton D."/>
        </authorList>
    </citation>
    <scope>NUCLEOTIDE SEQUENCE [LARGE SCALE GENOMIC DNA]</scope>
    <source>
        <strain evidence="5 6">S64C</strain>
    </source>
</reference>
<gene>
    <name evidence="5" type="ORF">BKH32_09715</name>
</gene>
<dbReference type="GO" id="GO:0003677">
    <property type="term" value="F:DNA binding"/>
    <property type="evidence" value="ECO:0007669"/>
    <property type="project" value="UniProtKB-KW"/>
</dbReference>
<dbReference type="CDD" id="cd00090">
    <property type="entry name" value="HTH_ARSR"/>
    <property type="match status" value="1"/>
</dbReference>
<keyword evidence="2" id="KW-0238">DNA-binding</keyword>
<dbReference type="InterPro" id="IPR051081">
    <property type="entry name" value="HTH_MetalResp_TranReg"/>
</dbReference>
<dbReference type="EMBL" id="MSGO01000038">
    <property type="protein sequence ID" value="OLL14368.1"/>
    <property type="molecule type" value="Genomic_DNA"/>
</dbReference>
<dbReference type="SMART" id="SM00418">
    <property type="entry name" value="HTH_ARSR"/>
    <property type="match status" value="1"/>
</dbReference>
<evidence type="ECO:0000313" key="6">
    <source>
        <dbReference type="Proteomes" id="UP000185736"/>
    </source>
</evidence>
<proteinExistence type="predicted"/>
<dbReference type="Proteomes" id="UP000185736">
    <property type="component" value="Unassembled WGS sequence"/>
</dbReference>
<evidence type="ECO:0000259" key="4">
    <source>
        <dbReference type="PROSITE" id="PS50987"/>
    </source>
</evidence>
<dbReference type="RefSeq" id="WP_075249832.1">
    <property type="nucleotide sequence ID" value="NZ_MSGO01000038.1"/>
</dbReference>
<dbReference type="AlphaFoldDB" id="A0A1Q8HZU3"/>
<name>A0A1Q8HZU3_9ACTO</name>